<keyword evidence="3" id="KW-1185">Reference proteome</keyword>
<dbReference type="EMBL" id="PITK01000715">
    <property type="protein sequence ID" value="TBU12545.1"/>
    <property type="molecule type" value="Genomic_DNA"/>
</dbReference>
<protein>
    <submittedName>
        <fullName evidence="2">Uncharacterized protein</fullName>
    </submittedName>
</protein>
<keyword evidence="1" id="KW-0732">Signal</keyword>
<reference evidence="2 3" key="1">
    <citation type="submission" date="2017-12" db="EMBL/GenBank/DDBJ databases">
        <authorList>
            <person name="Pombert J.-F."/>
            <person name="Haag K.L."/>
            <person name="Ebert D."/>
        </authorList>
    </citation>
    <scope>NUCLEOTIDE SEQUENCE [LARGE SCALE GENOMIC DNA]</scope>
    <source>
        <strain evidence="2">IL-G-3</strain>
    </source>
</reference>
<gene>
    <name evidence="2" type="ORF">CWI38_0715p0020</name>
</gene>
<organism evidence="2 3">
    <name type="scientific">Hamiltosporidium tvaerminnensis</name>
    <dbReference type="NCBI Taxonomy" id="1176355"/>
    <lineage>
        <taxon>Eukaryota</taxon>
        <taxon>Fungi</taxon>
        <taxon>Fungi incertae sedis</taxon>
        <taxon>Microsporidia</taxon>
        <taxon>Dubosqiidae</taxon>
        <taxon>Hamiltosporidium</taxon>
    </lineage>
</organism>
<dbReference type="Proteomes" id="UP000292282">
    <property type="component" value="Unassembled WGS sequence"/>
</dbReference>
<evidence type="ECO:0000256" key="1">
    <source>
        <dbReference type="SAM" id="SignalP"/>
    </source>
</evidence>
<proteinExistence type="predicted"/>
<evidence type="ECO:0000313" key="3">
    <source>
        <dbReference type="Proteomes" id="UP000292282"/>
    </source>
</evidence>
<feature type="signal peptide" evidence="1">
    <location>
        <begin position="1"/>
        <end position="24"/>
    </location>
</feature>
<name>A0A4Q9LXU9_9MICR</name>
<dbReference type="AlphaFoldDB" id="A0A4Q9LXU9"/>
<evidence type="ECO:0000313" key="2">
    <source>
        <dbReference type="EMBL" id="TBU12545.1"/>
    </source>
</evidence>
<sequence length="120" mass="13750">MGTILLTLLIIQFGLLSDRKKTRGITKIFDNTRNQSATSIRKRPSTNSEDTIVKNFETLNTNLNILLCLSQVSNSKKNEYCKEEYAIFSLAKIRLAKFLKYKALMVVNLIYTKNNKSVQL</sequence>
<accession>A0A4Q9LXU9</accession>
<dbReference type="VEuPathDB" id="MicrosporidiaDB:CWI38_0715p0020"/>
<comment type="caution">
    <text evidence="2">The sequence shown here is derived from an EMBL/GenBank/DDBJ whole genome shotgun (WGS) entry which is preliminary data.</text>
</comment>
<feature type="chain" id="PRO_5020683912" evidence="1">
    <location>
        <begin position="25"/>
        <end position="120"/>
    </location>
</feature>